<dbReference type="SMART" id="SM00091">
    <property type="entry name" value="PAS"/>
    <property type="match status" value="1"/>
</dbReference>
<dbReference type="AlphaFoldDB" id="A0A1J5SKM2"/>
<dbReference type="NCBIfam" id="TIGR00229">
    <property type="entry name" value="sensory_box"/>
    <property type="match status" value="1"/>
</dbReference>
<dbReference type="InterPro" id="IPR035965">
    <property type="entry name" value="PAS-like_dom_sf"/>
</dbReference>
<accession>A0A1J5SKM2</accession>
<evidence type="ECO:0000313" key="10">
    <source>
        <dbReference type="EMBL" id="OIR02244.1"/>
    </source>
</evidence>
<dbReference type="PANTHER" id="PTHR46663">
    <property type="entry name" value="DIGUANYLATE CYCLASE DGCT-RELATED"/>
    <property type="match status" value="1"/>
</dbReference>
<dbReference type="NCBIfam" id="TIGR00254">
    <property type="entry name" value="GGDEF"/>
    <property type="match status" value="1"/>
</dbReference>
<evidence type="ECO:0000256" key="4">
    <source>
        <dbReference type="ARBA" id="ARBA00022989"/>
    </source>
</evidence>
<dbReference type="PROSITE" id="PS50112">
    <property type="entry name" value="PAS"/>
    <property type="match status" value="1"/>
</dbReference>
<dbReference type="InterPro" id="IPR000014">
    <property type="entry name" value="PAS"/>
</dbReference>
<feature type="transmembrane region" description="Helical" evidence="6">
    <location>
        <begin position="238"/>
        <end position="255"/>
    </location>
</feature>
<keyword evidence="2" id="KW-1003">Cell membrane</keyword>
<dbReference type="GO" id="GO:0071111">
    <property type="term" value="F:cyclic-guanylate-specific phosphodiesterase activity"/>
    <property type="evidence" value="ECO:0007669"/>
    <property type="project" value="UniProtKB-EC"/>
</dbReference>
<dbReference type="FunFam" id="3.30.70.270:FF:000001">
    <property type="entry name" value="Diguanylate cyclase domain protein"/>
    <property type="match status" value="1"/>
</dbReference>
<dbReference type="Pfam" id="PF00990">
    <property type="entry name" value="GGDEF"/>
    <property type="match status" value="1"/>
</dbReference>
<dbReference type="SUPFAM" id="SSF55785">
    <property type="entry name" value="PYP-like sensor domain (PAS domain)"/>
    <property type="match status" value="1"/>
</dbReference>
<gene>
    <name evidence="10" type="primary">gmr_89</name>
    <name evidence="10" type="ORF">GALL_156160</name>
</gene>
<keyword evidence="4 6" id="KW-1133">Transmembrane helix</keyword>
<dbReference type="PROSITE" id="PS50887">
    <property type="entry name" value="GGDEF"/>
    <property type="match status" value="1"/>
</dbReference>
<evidence type="ECO:0000256" key="5">
    <source>
        <dbReference type="ARBA" id="ARBA00023136"/>
    </source>
</evidence>
<proteinExistence type="predicted"/>
<dbReference type="SUPFAM" id="SSF55073">
    <property type="entry name" value="Nucleotide cyclase"/>
    <property type="match status" value="1"/>
</dbReference>
<dbReference type="InterPro" id="IPR000160">
    <property type="entry name" value="GGDEF_dom"/>
</dbReference>
<dbReference type="PANTHER" id="PTHR46663:SF3">
    <property type="entry name" value="SLL0267 PROTEIN"/>
    <property type="match status" value="1"/>
</dbReference>
<dbReference type="InterPro" id="IPR000700">
    <property type="entry name" value="PAS-assoc_C"/>
</dbReference>
<sequence length="586" mass="64713">MPYIIKSLGLIIAYLAAAKIGLVFGTVSSSAMIFWPPGGIALAALLLGGVRFLPPVFVAAYLTAEMVDAPAIFALGFSVGSVLETFAGFFLLRRFGSVDLSLNRLRDMALLILLGGLIPSVVSAILVPFALLKSNMISSEMLPDVMWQWWRADVLGIAFFTPIVLVFANRKSRFFKSRRAWEMAALWAASIAIGQSVFLGWHLPGIPPGQQLGLTWVFPLLVWAGLRTGRRNTALIQLLFLSQVLAGAYLQAGYFSDDFVRYGLANFWMFAMMLAVAGMALAILATLQRKAMHQIALNAKVSAVSNEGIVIVDADGNIVDVNPAFTVLTGYARDEVLGKNPRLLKSGKQSSEFFADMWKALIEVGRWEGELWNRRKDGVAYLEKLAIYTLKDEHGRVANRIGIFSDITQSRAEQDTVAHHAQHDFLTNLPNRMLFRDRFKQQLARAKRNDKKFAVIYVDLDKFKPVNDKLGHQIGDQLLVAVAERLKSQVREVDTVSRFGGDEFAILLSEVMTRNDVTSLAGKILLALHLPFILDGNTVNISGSLGIAMYPDDGSEMETIMSKADAAMYRAKHNGSNTYCWCGEYA</sequence>
<reference evidence="10" key="1">
    <citation type="submission" date="2016-10" db="EMBL/GenBank/DDBJ databases">
        <title>Sequence of Gallionella enrichment culture.</title>
        <authorList>
            <person name="Poehlein A."/>
            <person name="Muehling M."/>
            <person name="Daniel R."/>
        </authorList>
    </citation>
    <scope>NUCLEOTIDE SEQUENCE</scope>
</reference>
<keyword evidence="3 6" id="KW-0812">Transmembrane</keyword>
<keyword evidence="10" id="KW-0378">Hydrolase</keyword>
<dbReference type="InterPro" id="IPR007895">
    <property type="entry name" value="MASE1"/>
</dbReference>
<dbReference type="Pfam" id="PF05231">
    <property type="entry name" value="MASE1"/>
    <property type="match status" value="1"/>
</dbReference>
<evidence type="ECO:0000259" key="7">
    <source>
        <dbReference type="PROSITE" id="PS50112"/>
    </source>
</evidence>
<dbReference type="Pfam" id="PF13426">
    <property type="entry name" value="PAS_9"/>
    <property type="match status" value="1"/>
</dbReference>
<dbReference type="SMART" id="SM00267">
    <property type="entry name" value="GGDEF"/>
    <property type="match status" value="1"/>
</dbReference>
<feature type="transmembrane region" description="Helical" evidence="6">
    <location>
        <begin position="180"/>
        <end position="203"/>
    </location>
</feature>
<evidence type="ECO:0000259" key="9">
    <source>
        <dbReference type="PROSITE" id="PS50887"/>
    </source>
</evidence>
<feature type="domain" description="PAS" evidence="7">
    <location>
        <begin position="309"/>
        <end position="340"/>
    </location>
</feature>
<evidence type="ECO:0000256" key="3">
    <source>
        <dbReference type="ARBA" id="ARBA00022692"/>
    </source>
</evidence>
<feature type="transmembrane region" description="Helical" evidence="6">
    <location>
        <begin position="42"/>
        <end position="64"/>
    </location>
</feature>
<feature type="transmembrane region" description="Helical" evidence="6">
    <location>
        <begin position="149"/>
        <end position="168"/>
    </location>
</feature>
<protein>
    <submittedName>
        <fullName evidence="10">Cyclic di-GMP phosphodiesterase Gmr</fullName>
        <ecNumber evidence="10">3.1.4.52</ecNumber>
    </submittedName>
</protein>
<feature type="domain" description="GGDEF" evidence="9">
    <location>
        <begin position="451"/>
        <end position="584"/>
    </location>
</feature>
<feature type="domain" description="PAC" evidence="8">
    <location>
        <begin position="365"/>
        <end position="419"/>
    </location>
</feature>
<dbReference type="Gene3D" id="3.30.450.20">
    <property type="entry name" value="PAS domain"/>
    <property type="match status" value="1"/>
</dbReference>
<keyword evidence="5 6" id="KW-0472">Membrane</keyword>
<feature type="transmembrane region" description="Helical" evidence="6">
    <location>
        <begin position="108"/>
        <end position="129"/>
    </location>
</feature>
<organism evidence="10">
    <name type="scientific">mine drainage metagenome</name>
    <dbReference type="NCBI Taxonomy" id="410659"/>
    <lineage>
        <taxon>unclassified sequences</taxon>
        <taxon>metagenomes</taxon>
        <taxon>ecological metagenomes</taxon>
    </lineage>
</organism>
<name>A0A1J5SKM2_9ZZZZ</name>
<dbReference type="CDD" id="cd00130">
    <property type="entry name" value="PAS"/>
    <property type="match status" value="1"/>
</dbReference>
<feature type="transmembrane region" description="Helical" evidence="6">
    <location>
        <begin position="267"/>
        <end position="287"/>
    </location>
</feature>
<dbReference type="GO" id="GO:0005886">
    <property type="term" value="C:plasma membrane"/>
    <property type="evidence" value="ECO:0007669"/>
    <property type="project" value="UniProtKB-SubCell"/>
</dbReference>
<comment type="caution">
    <text evidence="10">The sequence shown here is derived from an EMBL/GenBank/DDBJ whole genome shotgun (WGS) entry which is preliminary data.</text>
</comment>
<dbReference type="InterPro" id="IPR043128">
    <property type="entry name" value="Rev_trsase/Diguanyl_cyclase"/>
</dbReference>
<evidence type="ECO:0000259" key="8">
    <source>
        <dbReference type="PROSITE" id="PS50113"/>
    </source>
</evidence>
<dbReference type="PROSITE" id="PS50113">
    <property type="entry name" value="PAC"/>
    <property type="match status" value="1"/>
</dbReference>
<dbReference type="EMBL" id="MLJW01000076">
    <property type="protein sequence ID" value="OIR02244.1"/>
    <property type="molecule type" value="Genomic_DNA"/>
</dbReference>
<evidence type="ECO:0000256" key="6">
    <source>
        <dbReference type="SAM" id="Phobius"/>
    </source>
</evidence>
<dbReference type="Gene3D" id="3.30.70.270">
    <property type="match status" value="1"/>
</dbReference>
<evidence type="ECO:0000256" key="2">
    <source>
        <dbReference type="ARBA" id="ARBA00022475"/>
    </source>
</evidence>
<dbReference type="InterPro" id="IPR029787">
    <property type="entry name" value="Nucleotide_cyclase"/>
</dbReference>
<comment type="subcellular location">
    <subcellularLocation>
        <location evidence="1">Cell membrane</location>
        <topology evidence="1">Multi-pass membrane protein</topology>
    </subcellularLocation>
</comment>
<dbReference type="EC" id="3.1.4.52" evidence="10"/>
<evidence type="ECO:0000256" key="1">
    <source>
        <dbReference type="ARBA" id="ARBA00004651"/>
    </source>
</evidence>
<dbReference type="InterPro" id="IPR052163">
    <property type="entry name" value="DGC-Regulatory_Protein"/>
</dbReference>
<dbReference type="CDD" id="cd01949">
    <property type="entry name" value="GGDEF"/>
    <property type="match status" value="1"/>
</dbReference>
<feature type="transmembrane region" description="Helical" evidence="6">
    <location>
        <begin position="70"/>
        <end position="92"/>
    </location>
</feature>
<feature type="transmembrane region" description="Helical" evidence="6">
    <location>
        <begin position="209"/>
        <end position="226"/>
    </location>
</feature>
<feature type="transmembrane region" description="Helical" evidence="6">
    <location>
        <begin position="12"/>
        <end position="35"/>
    </location>
</feature>